<name>A0A853J9M9_9GAMM</name>
<dbReference type="Pfam" id="PF00593">
    <property type="entry name" value="TonB_dep_Rec_b-barrel"/>
    <property type="match status" value="1"/>
</dbReference>
<comment type="caution">
    <text evidence="12">The sequence shown here is derived from an EMBL/GenBank/DDBJ whole genome shotgun (WGS) entry which is preliminary data.</text>
</comment>
<feature type="compositionally biased region" description="Low complexity" evidence="9">
    <location>
        <begin position="7"/>
        <end position="24"/>
    </location>
</feature>
<evidence type="ECO:0000256" key="3">
    <source>
        <dbReference type="ARBA" id="ARBA00022452"/>
    </source>
</evidence>
<keyword evidence="6 8" id="KW-0472">Membrane</keyword>
<dbReference type="Gene3D" id="2.40.170.20">
    <property type="entry name" value="TonB-dependent receptor, beta-barrel domain"/>
    <property type="match status" value="1"/>
</dbReference>
<keyword evidence="13" id="KW-1185">Reference proteome</keyword>
<dbReference type="PANTHER" id="PTHR30069:SF37">
    <property type="entry name" value="FERRIC VIBRIOBACTIN RECEPTOR VIUA"/>
    <property type="match status" value="1"/>
</dbReference>
<organism evidence="12 13">
    <name type="scientific">Luteimonas salinisoli</name>
    <dbReference type="NCBI Taxonomy" id="2752307"/>
    <lineage>
        <taxon>Bacteria</taxon>
        <taxon>Pseudomonadati</taxon>
        <taxon>Pseudomonadota</taxon>
        <taxon>Gammaproteobacteria</taxon>
        <taxon>Lysobacterales</taxon>
        <taxon>Lysobacteraceae</taxon>
        <taxon>Luteimonas</taxon>
    </lineage>
</organism>
<evidence type="ECO:0000256" key="4">
    <source>
        <dbReference type="ARBA" id="ARBA00022692"/>
    </source>
</evidence>
<dbReference type="GO" id="GO:0044718">
    <property type="term" value="P:siderophore transmembrane transport"/>
    <property type="evidence" value="ECO:0007669"/>
    <property type="project" value="TreeGrafter"/>
</dbReference>
<dbReference type="GO" id="GO:0009279">
    <property type="term" value="C:cell outer membrane"/>
    <property type="evidence" value="ECO:0007669"/>
    <property type="project" value="UniProtKB-SubCell"/>
</dbReference>
<reference evidence="12 13" key="1">
    <citation type="submission" date="2020-07" db="EMBL/GenBank/DDBJ databases">
        <title>Luteimonas sp. SJ-92.</title>
        <authorList>
            <person name="Huang X.-X."/>
            <person name="Xu L."/>
            <person name="Sun J.-Q."/>
        </authorList>
    </citation>
    <scope>NUCLEOTIDE SEQUENCE [LARGE SCALE GENOMIC DNA]</scope>
    <source>
        <strain evidence="12 13">SJ-92</strain>
    </source>
</reference>
<evidence type="ECO:0000259" key="10">
    <source>
        <dbReference type="Pfam" id="PF00593"/>
    </source>
</evidence>
<keyword evidence="12" id="KW-0675">Receptor</keyword>
<evidence type="ECO:0000256" key="1">
    <source>
        <dbReference type="ARBA" id="ARBA00004571"/>
    </source>
</evidence>
<feature type="domain" description="TonB-dependent receptor-like beta-barrel" evidence="10">
    <location>
        <begin position="274"/>
        <end position="623"/>
    </location>
</feature>
<dbReference type="Gene3D" id="2.170.130.10">
    <property type="entry name" value="TonB-dependent receptor, plug domain"/>
    <property type="match status" value="1"/>
</dbReference>
<feature type="region of interest" description="Disordered" evidence="9">
    <location>
        <begin position="1"/>
        <end position="28"/>
    </location>
</feature>
<evidence type="ECO:0000256" key="2">
    <source>
        <dbReference type="ARBA" id="ARBA00022448"/>
    </source>
</evidence>
<comment type="similarity">
    <text evidence="8">Belongs to the TonB-dependent receptor family.</text>
</comment>
<evidence type="ECO:0000313" key="13">
    <source>
        <dbReference type="Proteomes" id="UP000578091"/>
    </source>
</evidence>
<comment type="subcellular location">
    <subcellularLocation>
        <location evidence="1">Cell outer membrane</location>
        <topology evidence="1">Multi-pass membrane protein</topology>
    </subcellularLocation>
</comment>
<evidence type="ECO:0000256" key="5">
    <source>
        <dbReference type="ARBA" id="ARBA00023077"/>
    </source>
</evidence>
<dbReference type="InterPro" id="IPR037066">
    <property type="entry name" value="Plug_dom_sf"/>
</dbReference>
<evidence type="ECO:0000259" key="11">
    <source>
        <dbReference type="Pfam" id="PF07715"/>
    </source>
</evidence>
<keyword evidence="4" id="KW-0812">Transmembrane</keyword>
<dbReference type="Pfam" id="PF07715">
    <property type="entry name" value="Plug"/>
    <property type="match status" value="1"/>
</dbReference>
<dbReference type="SUPFAM" id="SSF56935">
    <property type="entry name" value="Porins"/>
    <property type="match status" value="1"/>
</dbReference>
<protein>
    <submittedName>
        <fullName evidence="12">TonB-dependent receptor plug domain-containing protein</fullName>
    </submittedName>
</protein>
<dbReference type="EMBL" id="JACCKA010000027">
    <property type="protein sequence ID" value="NZA25454.1"/>
    <property type="molecule type" value="Genomic_DNA"/>
</dbReference>
<dbReference type="InterPro" id="IPR039426">
    <property type="entry name" value="TonB-dep_rcpt-like"/>
</dbReference>
<sequence length="734" mass="79402">MAMPCCSTSTTSPIPATTSPAASRRSTRRRRAACGCRCPGAGRSVLHPSVRGPMIAKRIACLLCCALAVSAAGAQNASTAAPTNVVSYPAADFTPYAPQTALDMVRRTPGFVLNEGDEEIRGYGAAGGNVLIDGVRPASKAGVVDALSRISASQVERIDVIRNASTAEAQGQTLIIDVVRTERTASGTWSSEIERNGNGTVYPRLQASYARAAGGWETSVRFNGLWEEFPSRTLRLLRDASGHLASSVQTDLPSTLALAYLSGDARRPLAGGMLNLTGRFGRYHYYYDQPGDTYLGRLPDGDPDITQVTSYDRERWDLELGADYTRDLGTWRWKTLGLLTAKDGVEAQSDPRRDRNGLLLSDTTVDATARPLELVARTTLVRVDAAGWKPEFGAEVAYNRLDSTFALSFDDGTGPVPVALPGADVLVEELRGEAFAKLNGSWTPRLSVEMELAVEASEISVTGDAERTQSFVFLKPAAAMSWRPGERSQWRLGARRLVGQLDFGDFAASASLNDGTAVAGNPDLGPDQTTRYYASYDYRGSGDLALNVEIFHEDRQDVLEQVLLPSGAVGLANAGDATYRGIKTSLALPLDAMLAAARLTIDATVLRSSFDDPVIEASRPLSRVYSPLINAEFRHDVLARRFGWGATWKAANDGTIYRVAEIDRLHTGNAFGAFIETGALGSFKTRLAVRNIGSQRTHRDRRFMQPDRSGGLARTERRQQKSPMFVVLTLSGKF</sequence>
<evidence type="ECO:0000256" key="6">
    <source>
        <dbReference type="ARBA" id="ARBA00023136"/>
    </source>
</evidence>
<proteinExistence type="inferred from homology"/>
<keyword evidence="2" id="KW-0813">Transport</keyword>
<dbReference type="GO" id="GO:0015344">
    <property type="term" value="F:siderophore uptake transmembrane transporter activity"/>
    <property type="evidence" value="ECO:0007669"/>
    <property type="project" value="TreeGrafter"/>
</dbReference>
<evidence type="ECO:0000256" key="9">
    <source>
        <dbReference type="SAM" id="MobiDB-lite"/>
    </source>
</evidence>
<dbReference type="AlphaFoldDB" id="A0A853J9M9"/>
<dbReference type="PANTHER" id="PTHR30069">
    <property type="entry name" value="TONB-DEPENDENT OUTER MEMBRANE RECEPTOR"/>
    <property type="match status" value="1"/>
</dbReference>
<dbReference type="InterPro" id="IPR000531">
    <property type="entry name" value="Beta-barrel_TonB"/>
</dbReference>
<accession>A0A853J9M9</accession>
<dbReference type="InterPro" id="IPR012910">
    <property type="entry name" value="Plug_dom"/>
</dbReference>
<gene>
    <name evidence="12" type="ORF">H0E84_03585</name>
</gene>
<feature type="domain" description="TonB-dependent receptor plug" evidence="11">
    <location>
        <begin position="81"/>
        <end position="169"/>
    </location>
</feature>
<dbReference type="InterPro" id="IPR036942">
    <property type="entry name" value="Beta-barrel_TonB_sf"/>
</dbReference>
<keyword evidence="7" id="KW-0998">Cell outer membrane</keyword>
<evidence type="ECO:0000313" key="12">
    <source>
        <dbReference type="EMBL" id="NZA25454.1"/>
    </source>
</evidence>
<keyword evidence="3" id="KW-1134">Transmembrane beta strand</keyword>
<evidence type="ECO:0000256" key="8">
    <source>
        <dbReference type="RuleBase" id="RU003357"/>
    </source>
</evidence>
<evidence type="ECO:0000256" key="7">
    <source>
        <dbReference type="ARBA" id="ARBA00023237"/>
    </source>
</evidence>
<keyword evidence="5 8" id="KW-0798">TonB box</keyword>
<dbReference type="Proteomes" id="UP000578091">
    <property type="component" value="Unassembled WGS sequence"/>
</dbReference>